<feature type="domain" description="Outer membrane protein beta-barrel" evidence="4">
    <location>
        <begin position="12"/>
        <end position="163"/>
    </location>
</feature>
<organism evidence="5 6">
    <name type="scientific">Caballeronia choica</name>
    <dbReference type="NCBI Taxonomy" id="326476"/>
    <lineage>
        <taxon>Bacteria</taxon>
        <taxon>Pseudomonadati</taxon>
        <taxon>Pseudomonadota</taxon>
        <taxon>Betaproteobacteria</taxon>
        <taxon>Burkholderiales</taxon>
        <taxon>Burkholderiaceae</taxon>
        <taxon>Caballeronia</taxon>
    </lineage>
</organism>
<evidence type="ECO:0000313" key="5">
    <source>
        <dbReference type="EMBL" id="SAL65302.1"/>
    </source>
</evidence>
<dbReference type="AlphaFoldDB" id="A0A158J8S3"/>
<dbReference type="Proteomes" id="UP000054770">
    <property type="component" value="Unassembled WGS sequence"/>
</dbReference>
<evidence type="ECO:0000259" key="4">
    <source>
        <dbReference type="Pfam" id="PF13505"/>
    </source>
</evidence>
<reference evidence="5" key="1">
    <citation type="submission" date="2016-01" db="EMBL/GenBank/DDBJ databases">
        <authorList>
            <person name="Peeters C."/>
        </authorList>
    </citation>
    <scope>NUCLEOTIDE SEQUENCE [LARGE SCALE GENOMIC DNA]</scope>
    <source>
        <strain evidence="5">LMG 22940</strain>
    </source>
</reference>
<dbReference type="EMBL" id="FCON02000037">
    <property type="protein sequence ID" value="SAL65302.1"/>
    <property type="molecule type" value="Genomic_DNA"/>
</dbReference>
<dbReference type="Pfam" id="PF13505">
    <property type="entry name" value="OMP_b-brl"/>
    <property type="match status" value="1"/>
</dbReference>
<sequence>MQKLKKWIAPFVLVAAGVAHAQASDFAGPYAGIKFGVDFSHATGVYSGDKTVPFLGLLGGYNWDVNNFVVGAEVFGDFHNQAATKKDGGIDAKVGIPFNHVMPYARLGITTFWPNTRLHYGLGVEYKFAKNFSVAGEWTADTANTDGTKRSNNSLTIGLHYYFF</sequence>
<dbReference type="Gene3D" id="2.40.160.20">
    <property type="match status" value="1"/>
</dbReference>
<feature type="chain" id="PRO_5011117335" description="Outer membrane protein beta-barrel domain-containing protein" evidence="3">
    <location>
        <begin position="22"/>
        <end position="164"/>
    </location>
</feature>
<protein>
    <recommendedName>
        <fullName evidence="4">Outer membrane protein beta-barrel domain-containing protein</fullName>
    </recommendedName>
</protein>
<evidence type="ECO:0000256" key="2">
    <source>
        <dbReference type="ARBA" id="ARBA00022729"/>
    </source>
</evidence>
<dbReference type="OrthoDB" id="9128845at2"/>
<evidence type="ECO:0000313" key="6">
    <source>
        <dbReference type="Proteomes" id="UP000054770"/>
    </source>
</evidence>
<dbReference type="InterPro" id="IPR027385">
    <property type="entry name" value="Beta-barrel_OMP"/>
</dbReference>
<proteinExistence type="predicted"/>
<dbReference type="GO" id="GO:0009279">
    <property type="term" value="C:cell outer membrane"/>
    <property type="evidence" value="ECO:0007669"/>
    <property type="project" value="UniProtKB-SubCell"/>
</dbReference>
<comment type="caution">
    <text evidence="5">The sequence shown here is derived from an EMBL/GenBank/DDBJ whole genome shotgun (WGS) entry which is preliminary data.</text>
</comment>
<evidence type="ECO:0000256" key="3">
    <source>
        <dbReference type="SAM" id="SignalP"/>
    </source>
</evidence>
<keyword evidence="2 3" id="KW-0732">Signal</keyword>
<evidence type="ECO:0000256" key="1">
    <source>
        <dbReference type="ARBA" id="ARBA00004442"/>
    </source>
</evidence>
<gene>
    <name evidence="5" type="ORF">AWB68_03605</name>
</gene>
<dbReference type="RefSeq" id="WP_087645704.1">
    <property type="nucleotide sequence ID" value="NZ_FCON02000037.1"/>
</dbReference>
<dbReference type="SUPFAM" id="SSF56925">
    <property type="entry name" value="OMPA-like"/>
    <property type="match status" value="1"/>
</dbReference>
<name>A0A158J8S3_9BURK</name>
<feature type="signal peptide" evidence="3">
    <location>
        <begin position="1"/>
        <end position="21"/>
    </location>
</feature>
<accession>A0A158J8S3</accession>
<keyword evidence="6" id="KW-1185">Reference proteome</keyword>
<comment type="subcellular location">
    <subcellularLocation>
        <location evidence="1">Cell outer membrane</location>
    </subcellularLocation>
</comment>
<dbReference type="InterPro" id="IPR011250">
    <property type="entry name" value="OMP/PagP_B-barrel"/>
</dbReference>